<dbReference type="PRINTS" id="PR00237">
    <property type="entry name" value="GPCRRHODOPSN"/>
</dbReference>
<evidence type="ECO:0000256" key="9">
    <source>
        <dbReference type="ARBA" id="ARBA00023224"/>
    </source>
</evidence>
<protein>
    <recommendedName>
        <fullName evidence="12">G-protein coupled receptors family 1 profile domain-containing protein</fullName>
    </recommendedName>
</protein>
<evidence type="ECO:0000259" key="12">
    <source>
        <dbReference type="PROSITE" id="PS50262"/>
    </source>
</evidence>
<evidence type="ECO:0000256" key="6">
    <source>
        <dbReference type="ARBA" id="ARBA00023040"/>
    </source>
</evidence>
<name>A0A7R9BTB1_9CRUS</name>
<proteinExistence type="inferred from homology"/>
<evidence type="ECO:0000256" key="8">
    <source>
        <dbReference type="ARBA" id="ARBA00023170"/>
    </source>
</evidence>
<keyword evidence="5 11" id="KW-1133">Transmembrane helix</keyword>
<keyword evidence="8" id="KW-0675">Receptor</keyword>
<keyword evidence="4 11" id="KW-0812">Transmembrane</keyword>
<dbReference type="OrthoDB" id="6159456at2759"/>
<evidence type="ECO:0000256" key="7">
    <source>
        <dbReference type="ARBA" id="ARBA00023136"/>
    </source>
</evidence>
<comment type="subcellular location">
    <subcellularLocation>
        <location evidence="1">Cell membrane</location>
        <topology evidence="1">Multi-pass membrane protein</topology>
    </subcellularLocation>
</comment>
<dbReference type="GO" id="GO:0004930">
    <property type="term" value="F:G protein-coupled receptor activity"/>
    <property type="evidence" value="ECO:0007669"/>
    <property type="project" value="UniProtKB-KW"/>
</dbReference>
<dbReference type="GO" id="GO:0005886">
    <property type="term" value="C:plasma membrane"/>
    <property type="evidence" value="ECO:0007669"/>
    <property type="project" value="UniProtKB-SubCell"/>
</dbReference>
<dbReference type="EMBL" id="OA883836">
    <property type="protein sequence ID" value="CAD7279819.1"/>
    <property type="molecule type" value="Genomic_DNA"/>
</dbReference>
<organism evidence="13">
    <name type="scientific">Notodromas monacha</name>
    <dbReference type="NCBI Taxonomy" id="399045"/>
    <lineage>
        <taxon>Eukaryota</taxon>
        <taxon>Metazoa</taxon>
        <taxon>Ecdysozoa</taxon>
        <taxon>Arthropoda</taxon>
        <taxon>Crustacea</taxon>
        <taxon>Oligostraca</taxon>
        <taxon>Ostracoda</taxon>
        <taxon>Podocopa</taxon>
        <taxon>Podocopida</taxon>
        <taxon>Cypridocopina</taxon>
        <taxon>Cypridoidea</taxon>
        <taxon>Cyprididae</taxon>
        <taxon>Notodromas</taxon>
    </lineage>
</organism>
<gene>
    <name evidence="13" type="ORF">NMOB1V02_LOCUS7484</name>
</gene>
<sequence length="551" mass="59808">MEEMSAVHGALLLQLGVADLVVSLTQLVTLVAPRVCAVAGFWQSSLQAVVLFTVCGLNLERYVAIVEPLGYKARPGRVRLAAGLAGAWAAAALVSAAPLVGLAPAFDGPFCNVSGWFALLFYSLVVVLPSLLVLGCNFKIYRIARYHRHCIASAIFQVTISAHATITHQPFQLARGRAKRAAMTVCHVLACDRRGMSCLAVAALSTDCIPPRNAVRDSLVCLPACLHFLPSCSTNMVRDVPLLCATRGSLCVVYWPQVAVATYETAAGQPAPEGAAVAARCLQSLASAANAFVYGVKSRSVRHSFLKAVRRKLYQSDVHQEIRAREHLQQHLQQGGGGGGGSRRASGAAGLVSAAIDKRKRGWLLRRQSFLEDSGLVRSPPASGSRLNEIVDKSNRSRRQAFISRRSKSCGVLVLEQQERRPPARPTPELTDGVREENEGVSPDVCDVERGLWMVGQVQDTAAVRSDPEMCVVKSDAGLSRRKSRSQEIFLLQQRSQRTSPVVLTSSPCLSTPHDVVPRKRWLSAVLCKLDQLDQRPPSTSFHGYRIQRLV</sequence>
<keyword evidence="14" id="KW-1185">Reference proteome</keyword>
<dbReference type="SUPFAM" id="SSF81321">
    <property type="entry name" value="Family A G protein-coupled receptor-like"/>
    <property type="match status" value="1"/>
</dbReference>
<dbReference type="Gene3D" id="1.20.1070.10">
    <property type="entry name" value="Rhodopsin 7-helix transmembrane proteins"/>
    <property type="match status" value="1"/>
</dbReference>
<dbReference type="InterPro" id="IPR017452">
    <property type="entry name" value="GPCR_Rhodpsn_7TM"/>
</dbReference>
<keyword evidence="6" id="KW-0297">G-protein coupled receptor</keyword>
<comment type="similarity">
    <text evidence="2">Belongs to the G-protein coupled receptor 1 family.</text>
</comment>
<evidence type="ECO:0000313" key="13">
    <source>
        <dbReference type="EMBL" id="CAD7279819.1"/>
    </source>
</evidence>
<dbReference type="PROSITE" id="PS50262">
    <property type="entry name" value="G_PROTEIN_RECEP_F1_2"/>
    <property type="match status" value="1"/>
</dbReference>
<reference evidence="13" key="1">
    <citation type="submission" date="2020-11" db="EMBL/GenBank/DDBJ databases">
        <authorList>
            <person name="Tran Van P."/>
        </authorList>
    </citation>
    <scope>NUCLEOTIDE SEQUENCE</scope>
</reference>
<dbReference type="InterPro" id="IPR000276">
    <property type="entry name" value="GPCR_Rhodpsn"/>
</dbReference>
<evidence type="ECO:0000256" key="5">
    <source>
        <dbReference type="ARBA" id="ARBA00022989"/>
    </source>
</evidence>
<evidence type="ECO:0000256" key="3">
    <source>
        <dbReference type="ARBA" id="ARBA00022475"/>
    </source>
</evidence>
<evidence type="ECO:0000256" key="1">
    <source>
        <dbReference type="ARBA" id="ARBA00004651"/>
    </source>
</evidence>
<keyword evidence="3" id="KW-1003">Cell membrane</keyword>
<keyword evidence="9" id="KW-0807">Transducer</keyword>
<evidence type="ECO:0000256" key="11">
    <source>
        <dbReference type="SAM" id="Phobius"/>
    </source>
</evidence>
<accession>A0A7R9BTB1</accession>
<dbReference type="PANTHER" id="PTHR22752">
    <property type="entry name" value="G PROTEIN-COUPLED RECEPTOR"/>
    <property type="match status" value="1"/>
</dbReference>
<evidence type="ECO:0000256" key="2">
    <source>
        <dbReference type="ARBA" id="ARBA00010663"/>
    </source>
</evidence>
<dbReference type="CDD" id="cd00637">
    <property type="entry name" value="7tm_classA_rhodopsin-like"/>
    <property type="match status" value="1"/>
</dbReference>
<dbReference type="Proteomes" id="UP000678499">
    <property type="component" value="Unassembled WGS sequence"/>
</dbReference>
<feature type="region of interest" description="Disordered" evidence="10">
    <location>
        <begin position="417"/>
        <end position="441"/>
    </location>
</feature>
<evidence type="ECO:0000256" key="4">
    <source>
        <dbReference type="ARBA" id="ARBA00022692"/>
    </source>
</evidence>
<keyword evidence="7 11" id="KW-0472">Membrane</keyword>
<dbReference type="EMBL" id="CAJPEX010001799">
    <property type="protein sequence ID" value="CAG0919971.1"/>
    <property type="molecule type" value="Genomic_DNA"/>
</dbReference>
<evidence type="ECO:0000256" key="10">
    <source>
        <dbReference type="SAM" id="MobiDB-lite"/>
    </source>
</evidence>
<feature type="transmembrane region" description="Helical" evidence="11">
    <location>
        <begin position="80"/>
        <end position="103"/>
    </location>
</feature>
<dbReference type="Pfam" id="PF00001">
    <property type="entry name" value="7tm_1"/>
    <property type="match status" value="1"/>
</dbReference>
<evidence type="ECO:0000313" key="14">
    <source>
        <dbReference type="Proteomes" id="UP000678499"/>
    </source>
</evidence>
<feature type="domain" description="G-protein coupled receptors family 1 profile" evidence="12">
    <location>
        <begin position="1"/>
        <end position="294"/>
    </location>
</feature>
<dbReference type="AlphaFoldDB" id="A0A7R9BTB1"/>
<feature type="transmembrane region" description="Helical" evidence="11">
    <location>
        <begin position="115"/>
        <end position="138"/>
    </location>
</feature>